<dbReference type="GO" id="GO:0009116">
    <property type="term" value="P:nucleoside metabolic process"/>
    <property type="evidence" value="ECO:0007669"/>
    <property type="project" value="InterPro"/>
</dbReference>
<dbReference type="SMART" id="SM00028">
    <property type="entry name" value="TPR"/>
    <property type="match status" value="8"/>
</dbReference>
<evidence type="ECO:0008006" key="6">
    <source>
        <dbReference type="Google" id="ProtNLM"/>
    </source>
</evidence>
<proteinExistence type="predicted"/>
<dbReference type="PROSITE" id="PS50005">
    <property type="entry name" value="TPR"/>
    <property type="match status" value="7"/>
</dbReference>
<dbReference type="Gene3D" id="3.40.50.300">
    <property type="entry name" value="P-loop containing nucleotide triphosphate hydrolases"/>
    <property type="match status" value="1"/>
</dbReference>
<dbReference type="GO" id="GO:0043531">
    <property type="term" value="F:ADP binding"/>
    <property type="evidence" value="ECO:0007669"/>
    <property type="project" value="InterPro"/>
</dbReference>
<feature type="repeat" description="TPR" evidence="1">
    <location>
        <begin position="1047"/>
        <end position="1080"/>
    </location>
</feature>
<feature type="domain" description="Nucleoside phosphorylase" evidence="2">
    <location>
        <begin position="14"/>
        <end position="292"/>
    </location>
</feature>
<dbReference type="InterPro" id="IPR000845">
    <property type="entry name" value="Nucleoside_phosphorylase_d"/>
</dbReference>
<evidence type="ECO:0000259" key="2">
    <source>
        <dbReference type="Pfam" id="PF01048"/>
    </source>
</evidence>
<feature type="repeat" description="TPR" evidence="1">
    <location>
        <begin position="754"/>
        <end position="787"/>
    </location>
</feature>
<dbReference type="PANTHER" id="PTHR46082">
    <property type="entry name" value="ATP/GTP-BINDING PROTEIN-RELATED"/>
    <property type="match status" value="1"/>
</dbReference>
<dbReference type="Pfam" id="PF01048">
    <property type="entry name" value="PNP_UDP_1"/>
    <property type="match status" value="1"/>
</dbReference>
<protein>
    <recommendedName>
        <fullName evidence="6">Nucleoside phosphorylase domain-containing protein</fullName>
    </recommendedName>
</protein>
<feature type="repeat" description="TPR" evidence="1">
    <location>
        <begin position="796"/>
        <end position="829"/>
    </location>
</feature>
<dbReference type="PANTHER" id="PTHR46082:SF6">
    <property type="entry name" value="AAA+ ATPASE DOMAIN-CONTAINING PROTEIN-RELATED"/>
    <property type="match status" value="1"/>
</dbReference>
<dbReference type="GeneID" id="83177558"/>
<evidence type="ECO:0000259" key="3">
    <source>
        <dbReference type="Pfam" id="PF13191"/>
    </source>
</evidence>
<dbReference type="GO" id="GO:0003824">
    <property type="term" value="F:catalytic activity"/>
    <property type="evidence" value="ECO:0007669"/>
    <property type="project" value="InterPro"/>
</dbReference>
<feature type="repeat" description="TPR" evidence="1">
    <location>
        <begin position="922"/>
        <end position="955"/>
    </location>
</feature>
<keyword evidence="1" id="KW-0802">TPR repeat</keyword>
<dbReference type="RefSeq" id="XP_058309719.1">
    <property type="nucleotide sequence ID" value="XM_058450257.1"/>
</dbReference>
<comment type="caution">
    <text evidence="4">The sequence shown here is derived from an EMBL/GenBank/DDBJ whole genome shotgun (WGS) entry which is preliminary data.</text>
</comment>
<dbReference type="SUPFAM" id="SSF48452">
    <property type="entry name" value="TPR-like"/>
    <property type="match status" value="1"/>
</dbReference>
<dbReference type="InterPro" id="IPR011990">
    <property type="entry name" value="TPR-like_helical_dom_sf"/>
</dbReference>
<name>A0A9W9T6V9_9EURO</name>
<keyword evidence="5" id="KW-1185">Reference proteome</keyword>
<dbReference type="Pfam" id="PF13374">
    <property type="entry name" value="TPR_10"/>
    <property type="match status" value="1"/>
</dbReference>
<organism evidence="4 5">
    <name type="scientific">Penicillium cinerascens</name>
    <dbReference type="NCBI Taxonomy" id="70096"/>
    <lineage>
        <taxon>Eukaryota</taxon>
        <taxon>Fungi</taxon>
        <taxon>Dikarya</taxon>
        <taxon>Ascomycota</taxon>
        <taxon>Pezizomycotina</taxon>
        <taxon>Eurotiomycetes</taxon>
        <taxon>Eurotiomycetidae</taxon>
        <taxon>Eurotiales</taxon>
        <taxon>Aspergillaceae</taxon>
        <taxon>Penicillium</taxon>
    </lineage>
</organism>
<dbReference type="InterPro" id="IPR035994">
    <property type="entry name" value="Nucleoside_phosphorylase_sf"/>
</dbReference>
<dbReference type="Gene3D" id="3.40.50.1580">
    <property type="entry name" value="Nucleoside phosphorylase domain"/>
    <property type="match status" value="1"/>
</dbReference>
<feature type="repeat" description="TPR" evidence="1">
    <location>
        <begin position="964"/>
        <end position="997"/>
    </location>
</feature>
<feature type="repeat" description="TPR" evidence="1">
    <location>
        <begin position="880"/>
        <end position="913"/>
    </location>
</feature>
<dbReference type="SUPFAM" id="SSF53167">
    <property type="entry name" value="Purine and uridine phosphorylases"/>
    <property type="match status" value="1"/>
</dbReference>
<dbReference type="Proteomes" id="UP001150904">
    <property type="component" value="Unassembled WGS sequence"/>
</dbReference>
<evidence type="ECO:0000313" key="5">
    <source>
        <dbReference type="Proteomes" id="UP001150904"/>
    </source>
</evidence>
<dbReference type="AlphaFoldDB" id="A0A9W9T6V9"/>
<dbReference type="PRINTS" id="PR00364">
    <property type="entry name" value="DISEASERSIST"/>
</dbReference>
<reference evidence="4" key="2">
    <citation type="journal article" date="2023" name="IMA Fungus">
        <title>Comparative genomic study of the Penicillium genus elucidates a diverse pangenome and 15 lateral gene transfer events.</title>
        <authorList>
            <person name="Petersen C."/>
            <person name="Sorensen T."/>
            <person name="Nielsen M.R."/>
            <person name="Sondergaard T.E."/>
            <person name="Sorensen J.L."/>
            <person name="Fitzpatrick D.A."/>
            <person name="Frisvad J.C."/>
            <person name="Nielsen K.L."/>
        </authorList>
    </citation>
    <scope>NUCLEOTIDE SEQUENCE</scope>
    <source>
        <strain evidence="4">IBT 15544</strain>
    </source>
</reference>
<feature type="repeat" description="TPR" evidence="1">
    <location>
        <begin position="838"/>
        <end position="871"/>
    </location>
</feature>
<dbReference type="InterPro" id="IPR019734">
    <property type="entry name" value="TPR_rpt"/>
</dbReference>
<sequence length="1124" mass="125079">MAARAPLCHDDYTVGWICALPLEMAAAKLMLDAIHPNLPRPPTDQNTYILGNIEEHNIVIACLPSGAYGIVSAATVATQLLSSFHSIRFGLLVGIGGGVPSSNADIRLGDIVVSQPADTSGGVIQYDLGKALNGGQFQRTGMLNRPPKVLLTALATLQAHHFTDDSQVLEFISDLQVKTTPRRATTFARPTQEDCLYQSEYIHGRSDTCTDCDRSKLVPRLSRDYEEPVIHYGLIASANQVVKDARRRDQLARDLGVLCVEMEAAGLMNDFPCLVIRGICDYADSHKNNEWQGYAAAVAAAFAKELVMVVPTDQIETTPTARDTLADSVHRFNVPLDLTTVPVITNFVGRQDELDNLWQHLQPTDTPSRKVAILHGLGGIGKTQLAIRFARDHRDHFTAIFWLSGKNRDTLLQSLSFALNRIPGQGWDSAATNDGEVEQRARHMLRWLALDGNSRWLIIFDNIDQYSPFNSAAGDRYDIWDFVPKAEHGSILITSRLQDLTELGEPFPVHRLDSHNSIQLLLQSSGLSAKNTTSKPDSNRDILTLASRLDGLPLAIVIAGAFMRETGTSITEYLQYYQESWSELQLQSNPGRQYQQGNILQTWTVSYLEIQKRDPNAAHLLLLLARFDNHDIWYELVKSGCHSPDVPDWLKKATSSGLAFKIGVKSLIRFSLLESKQQEGSYALHPVVQDWCLHVANTDNNVNWTQLNDLSLISVGYSVPSESNRVYSELQQRLLPHANHVYHLDWSDDNIEIWWAFLRLGDLYFDQGKLKEAEEMFQRALAGYKKALGPDHTSTLKAVNNLGVLYKAQGKLKEAEEMFQRALVVYEKVLGLDHTSTLNEVNNLGGLYLNQGKLKEAEEMFQRALVVYKKVLGPDHISTLNAVNNLGGLYLNQGKLKEAEEMYQRALAGKEKVLGPDHISTLSTVNNLGVLYCDQGKLKEAEEIYQRALAGNEKVLGLDHTSTLDTVNNLGVLYCDQGKLKEAEEMYQRALAGREKVLGPDHTSTLDTVNNLGILYKAQGKLKEAEVMFQRALAGYEALVPNYISTLNTVNNLGGLYFNQGKLKEAEEMYQRALAGREKVLGPDHTSTLNTVDSLRSLYKAQGKLKEAEEMYQRALAGKEKALG</sequence>
<reference evidence="4" key="1">
    <citation type="submission" date="2022-12" db="EMBL/GenBank/DDBJ databases">
        <authorList>
            <person name="Petersen C."/>
        </authorList>
    </citation>
    <scope>NUCLEOTIDE SEQUENCE</scope>
    <source>
        <strain evidence="4">IBT 15544</strain>
    </source>
</reference>
<dbReference type="InterPro" id="IPR041664">
    <property type="entry name" value="AAA_16"/>
</dbReference>
<evidence type="ECO:0000313" key="4">
    <source>
        <dbReference type="EMBL" id="KAJ5211549.1"/>
    </source>
</evidence>
<dbReference type="EMBL" id="JAPQKR010000008">
    <property type="protein sequence ID" value="KAJ5211549.1"/>
    <property type="molecule type" value="Genomic_DNA"/>
</dbReference>
<dbReference type="SUPFAM" id="SSF52540">
    <property type="entry name" value="P-loop containing nucleoside triphosphate hydrolases"/>
    <property type="match status" value="1"/>
</dbReference>
<gene>
    <name evidence="4" type="ORF">N7498_003195</name>
</gene>
<accession>A0A9W9T6V9</accession>
<dbReference type="Gene3D" id="1.25.40.10">
    <property type="entry name" value="Tetratricopeptide repeat domain"/>
    <property type="match status" value="3"/>
</dbReference>
<dbReference type="InterPro" id="IPR027417">
    <property type="entry name" value="P-loop_NTPase"/>
</dbReference>
<dbReference type="Pfam" id="PF13191">
    <property type="entry name" value="AAA_16"/>
    <property type="match status" value="1"/>
</dbReference>
<dbReference type="Pfam" id="PF13424">
    <property type="entry name" value="TPR_12"/>
    <property type="match status" value="4"/>
</dbReference>
<feature type="domain" description="Orc1-like AAA ATPase" evidence="3">
    <location>
        <begin position="346"/>
        <end position="465"/>
    </location>
</feature>
<evidence type="ECO:0000256" key="1">
    <source>
        <dbReference type="PROSITE-ProRule" id="PRU00339"/>
    </source>
</evidence>
<dbReference type="OrthoDB" id="1658288at2759"/>
<dbReference type="InterPro" id="IPR053137">
    <property type="entry name" value="NLR-like"/>
</dbReference>